<name>A0A174YZC2_9FIRM</name>
<reference evidence="1 2" key="1">
    <citation type="submission" date="2015-09" db="EMBL/GenBank/DDBJ databases">
        <authorList>
            <consortium name="Pathogen Informatics"/>
        </authorList>
    </citation>
    <scope>NUCLEOTIDE SEQUENCE [LARGE SCALE GENOMIC DNA]</scope>
    <source>
        <strain evidence="1 2">2789STDY5834875</strain>
    </source>
</reference>
<organism evidence="1 2">
    <name type="scientific">Lachnospira eligens</name>
    <dbReference type="NCBI Taxonomy" id="39485"/>
    <lineage>
        <taxon>Bacteria</taxon>
        <taxon>Bacillati</taxon>
        <taxon>Bacillota</taxon>
        <taxon>Clostridia</taxon>
        <taxon>Lachnospirales</taxon>
        <taxon>Lachnospiraceae</taxon>
        <taxon>Lachnospira</taxon>
    </lineage>
</organism>
<dbReference type="Proteomes" id="UP000095621">
    <property type="component" value="Unassembled WGS sequence"/>
</dbReference>
<dbReference type="EMBL" id="CZBU01000003">
    <property type="protein sequence ID" value="CUQ77111.1"/>
    <property type="molecule type" value="Genomic_DNA"/>
</dbReference>
<accession>A0A174YZC2</accession>
<dbReference type="AlphaFoldDB" id="A0A174YZC2"/>
<evidence type="ECO:0000313" key="1">
    <source>
        <dbReference type="EMBL" id="CUQ77111.1"/>
    </source>
</evidence>
<gene>
    <name evidence="1" type="ORF">ERS852490_01398</name>
</gene>
<proteinExistence type="predicted"/>
<evidence type="ECO:0000313" key="2">
    <source>
        <dbReference type="Proteomes" id="UP000095621"/>
    </source>
</evidence>
<protein>
    <submittedName>
        <fullName evidence="1">Uncharacterized protein</fullName>
    </submittedName>
</protein>
<sequence>MKEMLNLYFASKALKYGFEPASVRYRLYSWLVRKTD</sequence>